<dbReference type="InterPro" id="IPR042099">
    <property type="entry name" value="ANL_N_sf"/>
</dbReference>
<sequence length="572" mass="61707">MHLFPEEVAESFRADGWWTGTTWSDLLAGHRSAIGHRLSLADAPNRSSFMAGEPRRLTWEEVGDQVDRISRVLFDHGVRRDVVVGVQLPNCVELPLVLLAVARLGAIVTPFPVQYRRHELSGMTTAAGAEVLVTATQAVGRPLAADAVGLCGDVPTLRTVLAFGPDVVDGAQPLDARVAQAGADSPALVEHLASLDLGSNDCVTLVWTSGTEGTPKGVPRAYGDWEVLGAACSQAPRLGPDDVLLNPFPMVNGGGLAGMFIPWITLGATLAQHHPFDLDVFVGQIESERVTYTCAPPLVLDTLVADDTAFEQHDLSTLRAVGSGSAPLSGWMIARWERDHGVEVLNLFGSNEGGVLFGDPETVPEPSDRGRLFPRYGVEGMPYRVDVAHAMQARLVSLDDGDEVTTPGRAGELRLKGPTIFAGYWDRGRHGFDADGWFCTGDVFEISADSPSYLMHVDRAKDLIIRGGFKISAAEVEALVIADDRVAEVAAVAMPDARLGERVCLFVVPRDPADAPTLDQLVARLRDQQVATFKWPERLEVVEALPRNAIGKILKRELRILLAQPAHPVPSH</sequence>
<evidence type="ECO:0000259" key="3">
    <source>
        <dbReference type="Pfam" id="PF00501"/>
    </source>
</evidence>
<protein>
    <submittedName>
        <fullName evidence="5">AMP-binding protein</fullName>
    </submittedName>
</protein>
<dbReference type="InterPro" id="IPR000873">
    <property type="entry name" value="AMP-dep_synth/lig_dom"/>
</dbReference>
<dbReference type="OrthoDB" id="9803968at2"/>
<feature type="domain" description="AMP-dependent synthetase/ligase" evidence="3">
    <location>
        <begin position="42"/>
        <end position="425"/>
    </location>
</feature>
<dbReference type="GO" id="GO:0031956">
    <property type="term" value="F:medium-chain fatty acid-CoA ligase activity"/>
    <property type="evidence" value="ECO:0007669"/>
    <property type="project" value="TreeGrafter"/>
</dbReference>
<dbReference type="AlphaFoldDB" id="A0A641AQ91"/>
<keyword evidence="2" id="KW-0436">Ligase</keyword>
<proteinExistence type="inferred from homology"/>
<dbReference type="PROSITE" id="PS00455">
    <property type="entry name" value="AMP_BINDING"/>
    <property type="match status" value="1"/>
</dbReference>
<name>A0A641AQ91_9ACTN</name>
<evidence type="ECO:0000259" key="4">
    <source>
        <dbReference type="Pfam" id="PF13193"/>
    </source>
</evidence>
<evidence type="ECO:0000256" key="1">
    <source>
        <dbReference type="ARBA" id="ARBA00006432"/>
    </source>
</evidence>
<dbReference type="Pfam" id="PF00501">
    <property type="entry name" value="AMP-binding"/>
    <property type="match status" value="1"/>
</dbReference>
<evidence type="ECO:0000256" key="2">
    <source>
        <dbReference type="ARBA" id="ARBA00022598"/>
    </source>
</evidence>
<dbReference type="PANTHER" id="PTHR43201">
    <property type="entry name" value="ACYL-COA SYNTHETASE"/>
    <property type="match status" value="1"/>
</dbReference>
<organism evidence="5 6">
    <name type="scientific">Aeromicrobium fastidiosum</name>
    <dbReference type="NCBI Taxonomy" id="52699"/>
    <lineage>
        <taxon>Bacteria</taxon>
        <taxon>Bacillati</taxon>
        <taxon>Actinomycetota</taxon>
        <taxon>Actinomycetes</taxon>
        <taxon>Propionibacteriales</taxon>
        <taxon>Nocardioidaceae</taxon>
        <taxon>Aeromicrobium</taxon>
    </lineage>
</organism>
<dbReference type="Proteomes" id="UP001515100">
    <property type="component" value="Unassembled WGS sequence"/>
</dbReference>
<evidence type="ECO:0000313" key="6">
    <source>
        <dbReference type="Proteomes" id="UP001515100"/>
    </source>
</evidence>
<dbReference type="CDD" id="cd04433">
    <property type="entry name" value="AFD_class_I"/>
    <property type="match status" value="1"/>
</dbReference>
<dbReference type="SUPFAM" id="SSF56801">
    <property type="entry name" value="Acetyl-CoA synthetase-like"/>
    <property type="match status" value="1"/>
</dbReference>
<dbReference type="GO" id="GO:0006631">
    <property type="term" value="P:fatty acid metabolic process"/>
    <property type="evidence" value="ECO:0007669"/>
    <property type="project" value="TreeGrafter"/>
</dbReference>
<accession>A0A641AQ91</accession>
<dbReference type="RefSeq" id="WP_129180236.1">
    <property type="nucleotide sequence ID" value="NZ_JAGIOG010000001.1"/>
</dbReference>
<feature type="domain" description="AMP-binding enzyme C-terminal" evidence="4">
    <location>
        <begin position="475"/>
        <end position="552"/>
    </location>
</feature>
<comment type="similarity">
    <text evidence="1">Belongs to the ATP-dependent AMP-binding enzyme family.</text>
</comment>
<evidence type="ECO:0000313" key="5">
    <source>
        <dbReference type="EMBL" id="KAA1380099.1"/>
    </source>
</evidence>
<reference evidence="5" key="1">
    <citation type="submission" date="2019-09" db="EMBL/GenBank/DDBJ databases">
        <authorList>
            <person name="Li J."/>
        </authorList>
    </citation>
    <scope>NUCLEOTIDE SEQUENCE [LARGE SCALE GENOMIC DNA]</scope>
    <source>
        <strain evidence="5">NRBC 14897</strain>
    </source>
</reference>
<dbReference type="InterPro" id="IPR020845">
    <property type="entry name" value="AMP-binding_CS"/>
</dbReference>
<dbReference type="InterPro" id="IPR025110">
    <property type="entry name" value="AMP-bd_C"/>
</dbReference>
<dbReference type="Gene3D" id="3.30.300.30">
    <property type="match status" value="1"/>
</dbReference>
<dbReference type="Gene3D" id="3.40.50.12780">
    <property type="entry name" value="N-terminal domain of ligase-like"/>
    <property type="match status" value="1"/>
</dbReference>
<comment type="caution">
    <text evidence="5">The sequence shown here is derived from an EMBL/GenBank/DDBJ whole genome shotgun (WGS) entry which is preliminary data.</text>
</comment>
<dbReference type="PANTHER" id="PTHR43201:SF5">
    <property type="entry name" value="MEDIUM-CHAIN ACYL-COA LIGASE ACSF2, MITOCHONDRIAL"/>
    <property type="match status" value="1"/>
</dbReference>
<dbReference type="InterPro" id="IPR045851">
    <property type="entry name" value="AMP-bd_C_sf"/>
</dbReference>
<keyword evidence="6" id="KW-1185">Reference proteome</keyword>
<gene>
    <name evidence="5" type="ORF">ESP62_002535</name>
</gene>
<dbReference type="Pfam" id="PF13193">
    <property type="entry name" value="AMP-binding_C"/>
    <property type="match status" value="1"/>
</dbReference>
<dbReference type="EMBL" id="SDPP02000001">
    <property type="protein sequence ID" value="KAA1380099.1"/>
    <property type="molecule type" value="Genomic_DNA"/>
</dbReference>